<evidence type="ECO:0000313" key="1">
    <source>
        <dbReference type="EMBL" id="MPM80428.1"/>
    </source>
</evidence>
<name>A0A645CU80_9ZZZZ</name>
<reference evidence="1" key="1">
    <citation type="submission" date="2019-08" db="EMBL/GenBank/DDBJ databases">
        <authorList>
            <person name="Kucharzyk K."/>
            <person name="Murdoch R.W."/>
            <person name="Higgins S."/>
            <person name="Loffler F."/>
        </authorList>
    </citation>
    <scope>NUCLEOTIDE SEQUENCE</scope>
</reference>
<comment type="caution">
    <text evidence="1">The sequence shown here is derived from an EMBL/GenBank/DDBJ whole genome shotgun (WGS) entry which is preliminary data.</text>
</comment>
<dbReference type="AlphaFoldDB" id="A0A645CU80"/>
<proteinExistence type="predicted"/>
<accession>A0A645CU80</accession>
<gene>
    <name evidence="1" type="ORF">SDC9_127475</name>
</gene>
<organism evidence="1">
    <name type="scientific">bioreactor metagenome</name>
    <dbReference type="NCBI Taxonomy" id="1076179"/>
    <lineage>
        <taxon>unclassified sequences</taxon>
        <taxon>metagenomes</taxon>
        <taxon>ecological metagenomes</taxon>
    </lineage>
</organism>
<protein>
    <submittedName>
        <fullName evidence="1">Uncharacterized protein</fullName>
    </submittedName>
</protein>
<sequence length="287" mass="30242">MGGQHEIAQGFVTVGLRRLADGEEITQGFGHFAVIDADKAVMQPVVDEFAAVGGLRLGDLVFVMGELKVLPAAVDIDGLAQIAAGHGRALYMPAGPAFSPGGFPEWFTGFGGLPQGEVHGVFLSVVHINSGAGLQIVQGLVGELSVLLEFPGPVVDVAVYLVGISLIHQSFHHVDDLVHIFGCLGMDGGIPHSKAVGVRIILFYIFFCDLTGGDVFLIGAADDFIVHIGKILSEGDSIAPVFQITAQHIENDNRSGVSHMDKIIDGGPAGIHGDFSRTDRNKVLFLS</sequence>
<dbReference type="EMBL" id="VSSQ01030045">
    <property type="protein sequence ID" value="MPM80428.1"/>
    <property type="molecule type" value="Genomic_DNA"/>
</dbReference>